<dbReference type="EMBL" id="JAPDGR010002353">
    <property type="protein sequence ID" value="KAJ2976244.1"/>
    <property type="molecule type" value="Genomic_DNA"/>
</dbReference>
<dbReference type="Proteomes" id="UP001143856">
    <property type="component" value="Unassembled WGS sequence"/>
</dbReference>
<evidence type="ECO:0000313" key="2">
    <source>
        <dbReference type="Proteomes" id="UP001143856"/>
    </source>
</evidence>
<accession>A0ACC1NB03</accession>
<reference evidence="1" key="1">
    <citation type="submission" date="2022-10" db="EMBL/GenBank/DDBJ databases">
        <title>Genome Sequence of Xylaria curta.</title>
        <authorList>
            <person name="Buettner E."/>
        </authorList>
    </citation>
    <scope>NUCLEOTIDE SEQUENCE</scope>
    <source>
        <strain evidence="1">Babe10</strain>
    </source>
</reference>
<gene>
    <name evidence="1" type="ORF">NUW58_g8136</name>
</gene>
<organism evidence="1 2">
    <name type="scientific">Xylaria curta</name>
    <dbReference type="NCBI Taxonomy" id="42375"/>
    <lineage>
        <taxon>Eukaryota</taxon>
        <taxon>Fungi</taxon>
        <taxon>Dikarya</taxon>
        <taxon>Ascomycota</taxon>
        <taxon>Pezizomycotina</taxon>
        <taxon>Sordariomycetes</taxon>
        <taxon>Xylariomycetidae</taxon>
        <taxon>Xylariales</taxon>
        <taxon>Xylariaceae</taxon>
        <taxon>Xylaria</taxon>
    </lineage>
</organism>
<protein>
    <submittedName>
        <fullName evidence="1">Uncharacterized protein</fullName>
    </submittedName>
</protein>
<proteinExistence type="predicted"/>
<comment type="caution">
    <text evidence="1">The sequence shown here is derived from an EMBL/GenBank/DDBJ whole genome shotgun (WGS) entry which is preliminary data.</text>
</comment>
<keyword evidence="2" id="KW-1185">Reference proteome</keyword>
<evidence type="ECO:0000313" key="1">
    <source>
        <dbReference type="EMBL" id="KAJ2976244.1"/>
    </source>
</evidence>
<name>A0ACC1NB03_9PEZI</name>
<sequence>MPLDVAQQPPTSKPLGRYASVISAFTIYPPAPLPEYTMIGKAELRNWAMGLSTRFPGWRLTGHILSISSVVLTVANIVTLAVYSKWFTIFGERVLYQGSCRTSSQISLVIQLAINVVSSVILASSNFFMQVIAAPTRRDIDAAHEAGVFLDIGVPSSRNLFHIPRINALLWWILGVSSVPVHLLFNSSVVETKTSTDAVVLLASESFLSGEATFTAPGLVASTTIGTLTDEQLETTLDSISQSLRKDSSQWQHIGIDECIKRYNDSGNPLVNYRHVIMVVSDPRRNNITSGWTTGSNGRIMNSADSPNSMGNSLWMSVYLRRGQPVPKYRFTQKEQSDLSSIINLDKDTKALVSSLVFIGGQGASLRADSCVSEVYLGDCRLELIIPLFTIVCGVFTLKSVVAILWMSKKHHHSPLLTIGDAIESFITVPDVNTEGLCTYTRKEFSKINGKRWKGFATKFARPRKYDSRRRALGSSLSKPLWVIYCAVMSILFFGILILFLSSPRDDLNISTFGQSILNPSLSSSDIGKVTAACLSNIHQLTLSIGYMVYNSIFTSLLTEAEWSSYGIECKSLRVTDKKGQQRSTHRLQLPYRYSIPLLVLGILLHWLFSNCLYTAVYSGRLGYTPYEAQPDYGFVGLQVSPIALLITFIALFLVGTFPPFCLARVRRPSAVVVGASCSAVLSAACHCITPGQDYTSLVMIARGHRSPLKPESRLLYSMSSPRSQNPDIREGRGVESHDERTLQVSSTSEQSEGDIQAIPHDVTSPRSNTSETDGNQERSGGLLEEEVAKPKTETFLEEMAQGKLTWGVVWEAPLEEPPRSESASHFQYTWLGSVLVPGTLDTASDHSSNVLAHLSFGTSEQVTGLSDQKYSFA</sequence>